<evidence type="ECO:0000313" key="3">
    <source>
        <dbReference type="Proteomes" id="UP001418222"/>
    </source>
</evidence>
<proteinExistence type="predicted"/>
<dbReference type="PANTHER" id="PTHR36336">
    <property type="entry name" value="OS09G0560400 PROTEIN"/>
    <property type="match status" value="1"/>
</dbReference>
<dbReference type="EMBL" id="JBBWWQ010000014">
    <property type="protein sequence ID" value="KAK8930983.1"/>
    <property type="molecule type" value="Genomic_DNA"/>
</dbReference>
<protein>
    <submittedName>
        <fullName evidence="2">Uncharacterized protein</fullName>
    </submittedName>
</protein>
<organism evidence="2 3">
    <name type="scientific">Platanthera zijinensis</name>
    <dbReference type="NCBI Taxonomy" id="2320716"/>
    <lineage>
        <taxon>Eukaryota</taxon>
        <taxon>Viridiplantae</taxon>
        <taxon>Streptophyta</taxon>
        <taxon>Embryophyta</taxon>
        <taxon>Tracheophyta</taxon>
        <taxon>Spermatophyta</taxon>
        <taxon>Magnoliopsida</taxon>
        <taxon>Liliopsida</taxon>
        <taxon>Asparagales</taxon>
        <taxon>Orchidaceae</taxon>
        <taxon>Orchidoideae</taxon>
        <taxon>Orchideae</taxon>
        <taxon>Orchidinae</taxon>
        <taxon>Platanthera</taxon>
    </lineage>
</organism>
<keyword evidence="3" id="KW-1185">Reference proteome</keyword>
<accession>A0AAP0G0M2</accession>
<evidence type="ECO:0000313" key="2">
    <source>
        <dbReference type="EMBL" id="KAK8930983.1"/>
    </source>
</evidence>
<feature type="chain" id="PRO_5042810858" evidence="1">
    <location>
        <begin position="27"/>
        <end position="209"/>
    </location>
</feature>
<feature type="signal peptide" evidence="1">
    <location>
        <begin position="1"/>
        <end position="26"/>
    </location>
</feature>
<evidence type="ECO:0000256" key="1">
    <source>
        <dbReference type="SAM" id="SignalP"/>
    </source>
</evidence>
<dbReference type="Proteomes" id="UP001418222">
    <property type="component" value="Unassembled WGS sequence"/>
</dbReference>
<name>A0AAP0G0M2_9ASPA</name>
<keyword evidence="1" id="KW-0732">Signal</keyword>
<sequence length="209" mass="23477">MDFVDAARTPWILALLLVLAASCILAVKGASEPASGGRRRSLLGFRETLGNASFQCSPSGPCIPCQYSEKNDEQYRCSETGYRLPFKCVETQDGSKEESKSKTRRKLLFQASNMAGSVIQKQLIFAISNYKFRKLMDDSFASESEKQNYITYRSCVPGDGEEKLSVLGFELFNLALDDTQKSFVYFRKAYSYHNMQNDLLSLSVSTNKE</sequence>
<comment type="caution">
    <text evidence="2">The sequence shown here is derived from an EMBL/GenBank/DDBJ whole genome shotgun (WGS) entry which is preliminary data.</text>
</comment>
<dbReference type="PANTHER" id="PTHR36336:SF1">
    <property type="entry name" value="OS09G0560400 PROTEIN"/>
    <property type="match status" value="1"/>
</dbReference>
<dbReference type="AlphaFoldDB" id="A0AAP0G0M2"/>
<reference evidence="2 3" key="1">
    <citation type="journal article" date="2022" name="Nat. Plants">
        <title>Genomes of leafy and leafless Platanthera orchids illuminate the evolution of mycoheterotrophy.</title>
        <authorList>
            <person name="Li M.H."/>
            <person name="Liu K.W."/>
            <person name="Li Z."/>
            <person name="Lu H.C."/>
            <person name="Ye Q.L."/>
            <person name="Zhang D."/>
            <person name="Wang J.Y."/>
            <person name="Li Y.F."/>
            <person name="Zhong Z.M."/>
            <person name="Liu X."/>
            <person name="Yu X."/>
            <person name="Liu D.K."/>
            <person name="Tu X.D."/>
            <person name="Liu B."/>
            <person name="Hao Y."/>
            <person name="Liao X.Y."/>
            <person name="Jiang Y.T."/>
            <person name="Sun W.H."/>
            <person name="Chen J."/>
            <person name="Chen Y.Q."/>
            <person name="Ai Y."/>
            <person name="Zhai J.W."/>
            <person name="Wu S.S."/>
            <person name="Zhou Z."/>
            <person name="Hsiao Y.Y."/>
            <person name="Wu W.L."/>
            <person name="Chen Y.Y."/>
            <person name="Lin Y.F."/>
            <person name="Hsu J.L."/>
            <person name="Li C.Y."/>
            <person name="Wang Z.W."/>
            <person name="Zhao X."/>
            <person name="Zhong W.Y."/>
            <person name="Ma X.K."/>
            <person name="Ma L."/>
            <person name="Huang J."/>
            <person name="Chen G.Z."/>
            <person name="Huang M.Z."/>
            <person name="Huang L."/>
            <person name="Peng D.H."/>
            <person name="Luo Y.B."/>
            <person name="Zou S.Q."/>
            <person name="Chen S.P."/>
            <person name="Lan S."/>
            <person name="Tsai W.C."/>
            <person name="Van de Peer Y."/>
            <person name="Liu Z.J."/>
        </authorList>
    </citation>
    <scope>NUCLEOTIDE SEQUENCE [LARGE SCALE GENOMIC DNA]</scope>
    <source>
        <strain evidence="2">Lor287</strain>
    </source>
</reference>
<gene>
    <name evidence="2" type="ORF">KSP39_PZI016784</name>
</gene>